<keyword evidence="1" id="KW-0812">Transmembrane</keyword>
<dbReference type="Gene3D" id="6.10.140.890">
    <property type="match status" value="1"/>
</dbReference>
<sequence length="154" mass="18243">MLFDTYFNIFLFLQMHVASLIAVYANWGLTKVRGIRWVWAGVWLYSIIHLDGKAWLNLFENKTAFKRKKDYEKKKKERERERGSIWALAQRTLHELSESAEQAKRRTEIARQYKPLSQLRKLHTHWGHVESVVGLVTKSWTIASEARNSSRQIL</sequence>
<name>A0ABQ7Z1I3_BRANA</name>
<evidence type="ECO:0000313" key="3">
    <source>
        <dbReference type="Proteomes" id="UP000824890"/>
    </source>
</evidence>
<organism evidence="2 3">
    <name type="scientific">Brassica napus</name>
    <name type="common">Rape</name>
    <dbReference type="NCBI Taxonomy" id="3708"/>
    <lineage>
        <taxon>Eukaryota</taxon>
        <taxon>Viridiplantae</taxon>
        <taxon>Streptophyta</taxon>
        <taxon>Embryophyta</taxon>
        <taxon>Tracheophyta</taxon>
        <taxon>Spermatophyta</taxon>
        <taxon>Magnoliopsida</taxon>
        <taxon>eudicotyledons</taxon>
        <taxon>Gunneridae</taxon>
        <taxon>Pentapetalae</taxon>
        <taxon>rosids</taxon>
        <taxon>malvids</taxon>
        <taxon>Brassicales</taxon>
        <taxon>Brassicaceae</taxon>
        <taxon>Brassiceae</taxon>
        <taxon>Brassica</taxon>
    </lineage>
</organism>
<dbReference type="EMBL" id="JAGKQM010000016">
    <property type="protein sequence ID" value="KAH0874051.1"/>
    <property type="molecule type" value="Genomic_DNA"/>
</dbReference>
<gene>
    <name evidence="2" type="ORF">HID58_071413</name>
</gene>
<accession>A0ABQ7Z1I3</accession>
<keyword evidence="3" id="KW-1185">Reference proteome</keyword>
<evidence type="ECO:0000313" key="2">
    <source>
        <dbReference type="EMBL" id="KAH0874051.1"/>
    </source>
</evidence>
<keyword evidence="1" id="KW-1133">Transmembrane helix</keyword>
<evidence type="ECO:0000256" key="1">
    <source>
        <dbReference type="SAM" id="Phobius"/>
    </source>
</evidence>
<keyword evidence="1" id="KW-0472">Membrane</keyword>
<comment type="caution">
    <text evidence="2">The sequence shown here is derived from an EMBL/GenBank/DDBJ whole genome shotgun (WGS) entry which is preliminary data.</text>
</comment>
<dbReference type="Proteomes" id="UP000824890">
    <property type="component" value="Unassembled WGS sequence"/>
</dbReference>
<protein>
    <submittedName>
        <fullName evidence="2">Uncharacterized protein</fullName>
    </submittedName>
</protein>
<reference evidence="2 3" key="1">
    <citation type="submission" date="2021-05" db="EMBL/GenBank/DDBJ databases">
        <title>Genome Assembly of Synthetic Allotetraploid Brassica napus Reveals Homoeologous Exchanges between Subgenomes.</title>
        <authorList>
            <person name="Davis J.T."/>
        </authorList>
    </citation>
    <scope>NUCLEOTIDE SEQUENCE [LARGE SCALE GENOMIC DNA]</scope>
    <source>
        <strain evidence="3">cv. Da-Ae</strain>
        <tissue evidence="2">Seedling</tissue>
    </source>
</reference>
<proteinExistence type="predicted"/>
<feature type="transmembrane region" description="Helical" evidence="1">
    <location>
        <begin position="6"/>
        <end position="27"/>
    </location>
</feature>